<keyword evidence="4 5" id="KW-0472">Membrane</keyword>
<accession>A0A6J6J216</accession>
<dbReference type="InterPro" id="IPR007318">
    <property type="entry name" value="Phopholipid_MeTrfase"/>
</dbReference>
<dbReference type="EMBL" id="CAEZTH010000012">
    <property type="protein sequence ID" value="CAB4557811.1"/>
    <property type="molecule type" value="Genomic_DNA"/>
</dbReference>
<sequence length="154" mass="16850">MNNSLKGNLLVIGQFILLGLLIFYPSNSINYGLFTLTVTIAIAVLIAMGVVILGLSFLALGKSLTAHPVPAKQGELVTDGLYRFARHPIYTGVLAIGLAMALSGGLFPHMLFFIALVVLLNYKASFEEQLLRARYVDYASYAEKTGRFLPKLKR</sequence>
<evidence type="ECO:0000256" key="4">
    <source>
        <dbReference type="ARBA" id="ARBA00023136"/>
    </source>
</evidence>
<evidence type="ECO:0000256" key="1">
    <source>
        <dbReference type="ARBA" id="ARBA00004127"/>
    </source>
</evidence>
<dbReference type="AlphaFoldDB" id="A0A6J6J216"/>
<dbReference type="EMBL" id="CAEZVU010000022">
    <property type="protein sequence ID" value="CAB4630901.1"/>
    <property type="molecule type" value="Genomic_DNA"/>
</dbReference>
<evidence type="ECO:0000256" key="3">
    <source>
        <dbReference type="ARBA" id="ARBA00022989"/>
    </source>
</evidence>
<keyword evidence="3 5" id="KW-1133">Transmembrane helix</keyword>
<dbReference type="GO" id="GO:0012505">
    <property type="term" value="C:endomembrane system"/>
    <property type="evidence" value="ECO:0007669"/>
    <property type="project" value="UniProtKB-SubCell"/>
</dbReference>
<feature type="transmembrane region" description="Helical" evidence="5">
    <location>
        <begin position="31"/>
        <end position="60"/>
    </location>
</feature>
<name>A0A6J6J216_9ZZZZ</name>
<organism evidence="7">
    <name type="scientific">freshwater metagenome</name>
    <dbReference type="NCBI Taxonomy" id="449393"/>
    <lineage>
        <taxon>unclassified sequences</taxon>
        <taxon>metagenomes</taxon>
        <taxon>ecological metagenomes</taxon>
    </lineage>
</organism>
<proteinExistence type="predicted"/>
<evidence type="ECO:0000256" key="5">
    <source>
        <dbReference type="SAM" id="Phobius"/>
    </source>
</evidence>
<reference evidence="7" key="1">
    <citation type="submission" date="2020-05" db="EMBL/GenBank/DDBJ databases">
        <authorList>
            <person name="Chiriac C."/>
            <person name="Salcher M."/>
            <person name="Ghai R."/>
            <person name="Kavagutti S V."/>
        </authorList>
    </citation>
    <scope>NUCLEOTIDE SEQUENCE</scope>
</reference>
<feature type="transmembrane region" description="Helical" evidence="5">
    <location>
        <begin position="6"/>
        <end position="24"/>
    </location>
</feature>
<feature type="transmembrane region" description="Helical" evidence="5">
    <location>
        <begin position="89"/>
        <end position="122"/>
    </location>
</feature>
<protein>
    <submittedName>
        <fullName evidence="7">Unannotated protein</fullName>
    </submittedName>
</protein>
<evidence type="ECO:0000313" key="6">
    <source>
        <dbReference type="EMBL" id="CAB4557811.1"/>
    </source>
</evidence>
<keyword evidence="2 5" id="KW-0812">Transmembrane</keyword>
<dbReference type="Pfam" id="PF04191">
    <property type="entry name" value="PEMT"/>
    <property type="match status" value="1"/>
</dbReference>
<evidence type="ECO:0000256" key="2">
    <source>
        <dbReference type="ARBA" id="ARBA00022692"/>
    </source>
</evidence>
<comment type="subcellular location">
    <subcellularLocation>
        <location evidence="1">Endomembrane system</location>
        <topology evidence="1">Multi-pass membrane protein</topology>
    </subcellularLocation>
</comment>
<gene>
    <name evidence="6" type="ORF">UFOPK1639_00203</name>
    <name evidence="7" type="ORF">UFOPK2132_00221</name>
</gene>
<dbReference type="Gene3D" id="1.20.120.1630">
    <property type="match status" value="1"/>
</dbReference>
<dbReference type="PANTHER" id="PTHR43847">
    <property type="entry name" value="BLL3993 PROTEIN"/>
    <property type="match status" value="1"/>
</dbReference>
<evidence type="ECO:0000313" key="7">
    <source>
        <dbReference type="EMBL" id="CAB4630901.1"/>
    </source>
</evidence>
<dbReference type="InterPro" id="IPR052527">
    <property type="entry name" value="Metal_cation-efflux_comp"/>
</dbReference>
<dbReference type="PANTHER" id="PTHR43847:SF1">
    <property type="entry name" value="BLL3993 PROTEIN"/>
    <property type="match status" value="1"/>
</dbReference>